<dbReference type="AlphaFoldDB" id="A0AAV4VHH2"/>
<evidence type="ECO:0000313" key="2">
    <source>
        <dbReference type="Proteomes" id="UP001054945"/>
    </source>
</evidence>
<gene>
    <name evidence="1" type="ORF">CEXT_323641</name>
</gene>
<dbReference type="EMBL" id="BPLR01014475">
    <property type="protein sequence ID" value="GIY68988.1"/>
    <property type="molecule type" value="Genomic_DNA"/>
</dbReference>
<reference evidence="1 2" key="1">
    <citation type="submission" date="2021-06" db="EMBL/GenBank/DDBJ databases">
        <title>Caerostris extrusa draft genome.</title>
        <authorList>
            <person name="Kono N."/>
            <person name="Arakawa K."/>
        </authorList>
    </citation>
    <scope>NUCLEOTIDE SEQUENCE [LARGE SCALE GENOMIC DNA]</scope>
</reference>
<protein>
    <submittedName>
        <fullName evidence="1">Uncharacterized protein</fullName>
    </submittedName>
</protein>
<sequence>MDEDLLFCIRHFLEVTERDLRIPVCFSNSGYQDNQNPVPWTRSEIFCKNVYEPLRYAQRAHLRRKIWRPACFAYWEPQAEQGRETPGLRRLSVPGPALWLGCSD</sequence>
<proteinExistence type="predicted"/>
<evidence type="ECO:0000313" key="1">
    <source>
        <dbReference type="EMBL" id="GIY68988.1"/>
    </source>
</evidence>
<comment type="caution">
    <text evidence="1">The sequence shown here is derived from an EMBL/GenBank/DDBJ whole genome shotgun (WGS) entry which is preliminary data.</text>
</comment>
<name>A0AAV4VHH2_CAEEX</name>
<keyword evidence="2" id="KW-1185">Reference proteome</keyword>
<accession>A0AAV4VHH2</accession>
<dbReference type="Proteomes" id="UP001054945">
    <property type="component" value="Unassembled WGS sequence"/>
</dbReference>
<organism evidence="1 2">
    <name type="scientific">Caerostris extrusa</name>
    <name type="common">Bark spider</name>
    <name type="synonym">Caerostris bankana</name>
    <dbReference type="NCBI Taxonomy" id="172846"/>
    <lineage>
        <taxon>Eukaryota</taxon>
        <taxon>Metazoa</taxon>
        <taxon>Ecdysozoa</taxon>
        <taxon>Arthropoda</taxon>
        <taxon>Chelicerata</taxon>
        <taxon>Arachnida</taxon>
        <taxon>Araneae</taxon>
        <taxon>Araneomorphae</taxon>
        <taxon>Entelegynae</taxon>
        <taxon>Araneoidea</taxon>
        <taxon>Araneidae</taxon>
        <taxon>Caerostris</taxon>
    </lineage>
</organism>